<evidence type="ECO:0000256" key="2">
    <source>
        <dbReference type="ARBA" id="ARBA00008445"/>
    </source>
</evidence>
<keyword evidence="12" id="KW-1185">Reference proteome</keyword>
<keyword evidence="7 9" id="KW-0811">Translocation</keyword>
<reference evidence="11 12" key="1">
    <citation type="submission" date="2019-08" db="EMBL/GenBank/DDBJ databases">
        <title>Complete genome sequence of Candidatus Uab amorphum.</title>
        <authorList>
            <person name="Shiratori T."/>
            <person name="Suzuki S."/>
            <person name="Kakizawa Y."/>
            <person name="Ishida K."/>
        </authorList>
    </citation>
    <scope>NUCLEOTIDE SEQUENCE [LARGE SCALE GENOMIC DNA]</scope>
    <source>
        <strain evidence="11 12">SRT547</strain>
    </source>
</reference>
<keyword evidence="8 9" id="KW-0472">Membrane</keyword>
<dbReference type="GO" id="GO:0015450">
    <property type="term" value="F:protein-transporting ATPase activity"/>
    <property type="evidence" value="ECO:0007669"/>
    <property type="project" value="UniProtKB-UniRule"/>
</dbReference>
<evidence type="ECO:0000256" key="5">
    <source>
        <dbReference type="ARBA" id="ARBA00022927"/>
    </source>
</evidence>
<evidence type="ECO:0000256" key="10">
    <source>
        <dbReference type="SAM" id="MobiDB-lite"/>
    </source>
</evidence>
<dbReference type="EMBL" id="AP019860">
    <property type="protein sequence ID" value="BBM83561.1"/>
    <property type="molecule type" value="Genomic_DNA"/>
</dbReference>
<evidence type="ECO:0000256" key="1">
    <source>
        <dbReference type="ARBA" id="ARBA00004141"/>
    </source>
</evidence>
<proteinExistence type="inferred from homology"/>
<comment type="function">
    <text evidence="9">Involved in protein export. Participates in an early event of protein translocation.</text>
</comment>
<protein>
    <recommendedName>
        <fullName evidence="9">Protein-export membrane protein SecG</fullName>
    </recommendedName>
</protein>
<organism evidence="11 12">
    <name type="scientific">Uabimicrobium amorphum</name>
    <dbReference type="NCBI Taxonomy" id="2596890"/>
    <lineage>
        <taxon>Bacteria</taxon>
        <taxon>Pseudomonadati</taxon>
        <taxon>Planctomycetota</taxon>
        <taxon>Candidatus Uabimicrobiia</taxon>
        <taxon>Candidatus Uabimicrobiales</taxon>
        <taxon>Candidatus Uabimicrobiaceae</taxon>
        <taxon>Candidatus Uabimicrobium</taxon>
    </lineage>
</organism>
<feature type="transmembrane region" description="Helical" evidence="9">
    <location>
        <begin position="7"/>
        <end position="26"/>
    </location>
</feature>
<dbReference type="Proteomes" id="UP000326354">
    <property type="component" value="Chromosome"/>
</dbReference>
<dbReference type="KEGG" id="uam:UABAM_01914"/>
<dbReference type="RefSeq" id="WP_151967757.1">
    <property type="nucleotide sequence ID" value="NZ_AP019860.1"/>
</dbReference>
<dbReference type="InterPro" id="IPR004692">
    <property type="entry name" value="SecG"/>
</dbReference>
<evidence type="ECO:0000256" key="4">
    <source>
        <dbReference type="ARBA" id="ARBA00022692"/>
    </source>
</evidence>
<evidence type="ECO:0000256" key="6">
    <source>
        <dbReference type="ARBA" id="ARBA00022989"/>
    </source>
</evidence>
<keyword evidence="5 9" id="KW-0653">Protein transport</keyword>
<evidence type="ECO:0000256" key="3">
    <source>
        <dbReference type="ARBA" id="ARBA00022448"/>
    </source>
</evidence>
<dbReference type="GO" id="GO:0009306">
    <property type="term" value="P:protein secretion"/>
    <property type="evidence" value="ECO:0007669"/>
    <property type="project" value="UniProtKB-UniRule"/>
</dbReference>
<feature type="transmembrane region" description="Helical" evidence="9">
    <location>
        <begin position="58"/>
        <end position="75"/>
    </location>
</feature>
<feature type="region of interest" description="Disordered" evidence="10">
    <location>
        <begin position="84"/>
        <end position="111"/>
    </location>
</feature>
<keyword evidence="3 9" id="KW-0813">Transport</keyword>
<evidence type="ECO:0000256" key="8">
    <source>
        <dbReference type="ARBA" id="ARBA00023136"/>
    </source>
</evidence>
<keyword evidence="4 9" id="KW-0812">Transmembrane</keyword>
<dbReference type="NCBIfam" id="TIGR00810">
    <property type="entry name" value="secG"/>
    <property type="match status" value="1"/>
</dbReference>
<evidence type="ECO:0000313" key="12">
    <source>
        <dbReference type="Proteomes" id="UP000326354"/>
    </source>
</evidence>
<dbReference type="Pfam" id="PF03840">
    <property type="entry name" value="SecG"/>
    <property type="match status" value="1"/>
</dbReference>
<name>A0A5S9ILJ0_UABAM</name>
<feature type="compositionally biased region" description="Basic and acidic residues" evidence="10">
    <location>
        <begin position="84"/>
        <end position="93"/>
    </location>
</feature>
<evidence type="ECO:0000256" key="9">
    <source>
        <dbReference type="RuleBase" id="RU365087"/>
    </source>
</evidence>
<accession>A0A5S9ILJ0</accession>
<dbReference type="AlphaFoldDB" id="A0A5S9ILJ0"/>
<evidence type="ECO:0000256" key="7">
    <source>
        <dbReference type="ARBA" id="ARBA00023010"/>
    </source>
</evidence>
<comment type="subcellular location">
    <subcellularLocation>
        <location evidence="9">Cell membrane</location>
        <topology evidence="9">Multi-pass membrane protein</topology>
    </subcellularLocation>
    <subcellularLocation>
        <location evidence="1">Membrane</location>
        <topology evidence="1">Multi-pass membrane protein</topology>
    </subcellularLocation>
</comment>
<gene>
    <name evidence="11" type="ORF">UABAM_01914</name>
</gene>
<keyword evidence="6 9" id="KW-1133">Transmembrane helix</keyword>
<evidence type="ECO:0000313" key="11">
    <source>
        <dbReference type="EMBL" id="BBM83561.1"/>
    </source>
</evidence>
<sequence>MTGIIQTLSTIVFNGGGIVLILLILIRKGESGGLSSAFGGAGGADLLGVRAQKQLDKLITYVAAFFIASAVLLNMPNIRNHGKEMIDNKDVKENTQQGTNEQNKSEEKKDK</sequence>
<dbReference type="GO" id="GO:0005886">
    <property type="term" value="C:plasma membrane"/>
    <property type="evidence" value="ECO:0007669"/>
    <property type="project" value="UniProtKB-SubCell"/>
</dbReference>
<keyword evidence="9" id="KW-1003">Cell membrane</keyword>
<comment type="similarity">
    <text evidence="2 9">Belongs to the SecG family.</text>
</comment>